<accession>A0A1I7G4H8</accession>
<dbReference type="Pfam" id="PF01425">
    <property type="entry name" value="Amidase"/>
    <property type="match status" value="1"/>
</dbReference>
<proteinExistence type="predicted"/>
<protein>
    <submittedName>
        <fullName evidence="3">Allophanate hydrolase</fullName>
    </submittedName>
</protein>
<sequence>MSKLGPLGDIPSLLQRYATGELNPTGVMEAVHALIQDDSDNVWIHKLLLESLRQYARKVEEKGMAALPLYGIPFAIKDNIDLAGVPTTAACPAFTYTPQRSATVVQRLIDAGAIPIGKANLDQFATGLNGTRSPYRVCRNAFNPEYISGGSSSGSAVAVAKGWVCFSLGTDTAGSGRVPAAFNSLIGHKPTRGWLSTRGVVPACRSLDCVSIFAFTAADAERVLEAAASYDDEDIYSRRRENRDDLASQNLRQDFRFGIPHRQQLQFFGNLESARLFEEAITQLQALGGEVIEIDFSPFLEAAHLLYGGPWVAERYAAIQQFFDLHSDEVISPVREIIAGAHRFSAADAYNGSYRLHTLKRQADRTWSEVDCLMTPTAGTIYRIEEMLADPIRLNTNLGYYTNYMNLLDYSAVAVPAGFQNDGLPFGVTLVAPAHQDVSLLHLAARLQQAYSLPLGATGIPLREEVSPEMASFQRPAPPEQPVLVRVAVCGAHLSGLPLNPQLTSRNGRLVANTTTSPDYKLYALPGTPPLRPGLVRVDKNERGFAIEVEVWELPASEFGSFVAGIPAPLGIGTITLAGGEPVQSFLCEGYAVADARDISQFGGWRRYMQSTADPSERKEDVRGAGPG</sequence>
<name>A0A1I7G4H8_9PROT</name>
<feature type="domain" description="Amidase" evidence="1">
    <location>
        <begin position="40"/>
        <end position="441"/>
    </location>
</feature>
<dbReference type="SUPFAM" id="SSF75304">
    <property type="entry name" value="Amidase signature (AS) enzymes"/>
    <property type="match status" value="1"/>
</dbReference>
<dbReference type="EMBL" id="FPBZ01000003">
    <property type="protein sequence ID" value="SFU43116.1"/>
    <property type="molecule type" value="Genomic_DNA"/>
</dbReference>
<gene>
    <name evidence="3" type="ORF">SAMN05216417_103145</name>
</gene>
<evidence type="ECO:0000313" key="4">
    <source>
        <dbReference type="Proteomes" id="UP000182649"/>
    </source>
</evidence>
<dbReference type="RefSeq" id="WP_074973496.1">
    <property type="nucleotide sequence ID" value="NZ_FPBZ01000003.1"/>
</dbReference>
<dbReference type="InterPro" id="IPR000120">
    <property type="entry name" value="Amidase"/>
</dbReference>
<evidence type="ECO:0000313" key="3">
    <source>
        <dbReference type="EMBL" id="SFU43116.1"/>
    </source>
</evidence>
<evidence type="ECO:0000259" key="2">
    <source>
        <dbReference type="Pfam" id="PF21986"/>
    </source>
</evidence>
<evidence type="ECO:0000259" key="1">
    <source>
        <dbReference type="Pfam" id="PF01425"/>
    </source>
</evidence>
<dbReference type="PANTHER" id="PTHR11895:SF169">
    <property type="entry name" value="GLUTAMYL-TRNA(GLN) AMIDOTRANSFERASE"/>
    <property type="match status" value="1"/>
</dbReference>
<dbReference type="InterPro" id="IPR023631">
    <property type="entry name" value="Amidase_dom"/>
</dbReference>
<dbReference type="NCBIfam" id="TIGR02713">
    <property type="entry name" value="allophanate_hyd"/>
    <property type="match status" value="1"/>
</dbReference>
<dbReference type="InterPro" id="IPR053844">
    <property type="entry name" value="AH_C"/>
</dbReference>
<dbReference type="GO" id="GO:0016787">
    <property type="term" value="F:hydrolase activity"/>
    <property type="evidence" value="ECO:0007669"/>
    <property type="project" value="UniProtKB-KW"/>
</dbReference>
<dbReference type="Pfam" id="PF21986">
    <property type="entry name" value="AH_C"/>
    <property type="match status" value="1"/>
</dbReference>
<dbReference type="InterPro" id="IPR014085">
    <property type="entry name" value="Allophanate_hydrolase"/>
</dbReference>
<dbReference type="Gene3D" id="3.10.490.10">
    <property type="entry name" value="Gamma-glutamyl cyclotransferase-like"/>
    <property type="match status" value="1"/>
</dbReference>
<keyword evidence="3" id="KW-0378">Hydrolase</keyword>
<dbReference type="Gene3D" id="3.90.1300.10">
    <property type="entry name" value="Amidase signature (AS) domain"/>
    <property type="match status" value="1"/>
</dbReference>
<dbReference type="OrthoDB" id="8872210at2"/>
<feature type="domain" description="Allophanate hydrolase C-terminal" evidence="2">
    <location>
        <begin position="485"/>
        <end position="610"/>
    </location>
</feature>
<organism evidence="3 4">
    <name type="scientific">Nitrosospira multiformis</name>
    <dbReference type="NCBI Taxonomy" id="1231"/>
    <lineage>
        <taxon>Bacteria</taxon>
        <taxon>Pseudomonadati</taxon>
        <taxon>Pseudomonadota</taxon>
        <taxon>Betaproteobacteria</taxon>
        <taxon>Nitrosomonadales</taxon>
        <taxon>Nitrosomonadaceae</taxon>
        <taxon>Nitrosospira</taxon>
    </lineage>
</organism>
<dbReference type="NCBIfam" id="NF006043">
    <property type="entry name" value="PRK08186.1"/>
    <property type="match status" value="1"/>
</dbReference>
<dbReference type="InterPro" id="IPR036928">
    <property type="entry name" value="AS_sf"/>
</dbReference>
<dbReference type="AlphaFoldDB" id="A0A1I7G4H8"/>
<dbReference type="Gene3D" id="1.20.58.1700">
    <property type="match status" value="1"/>
</dbReference>
<dbReference type="PANTHER" id="PTHR11895">
    <property type="entry name" value="TRANSAMIDASE"/>
    <property type="match status" value="1"/>
</dbReference>
<dbReference type="Proteomes" id="UP000182649">
    <property type="component" value="Unassembled WGS sequence"/>
</dbReference>
<reference evidence="3 4" key="1">
    <citation type="submission" date="2016-10" db="EMBL/GenBank/DDBJ databases">
        <authorList>
            <person name="de Groot N.N."/>
        </authorList>
    </citation>
    <scope>NUCLEOTIDE SEQUENCE [LARGE SCALE GENOMIC DNA]</scope>
    <source>
        <strain evidence="3 4">Nl14</strain>
    </source>
</reference>